<dbReference type="Gene3D" id="2.40.170.20">
    <property type="entry name" value="TonB-dependent receptor, beta-barrel domain"/>
    <property type="match status" value="1"/>
</dbReference>
<keyword evidence="2 7" id="KW-0813">Transport</keyword>
<protein>
    <submittedName>
        <fullName evidence="10">TonB-linked SusC/RagA family outer membrane protein</fullName>
    </submittedName>
</protein>
<evidence type="ECO:0000313" key="11">
    <source>
        <dbReference type="Proteomes" id="UP000295292"/>
    </source>
</evidence>
<dbReference type="GO" id="GO:0009279">
    <property type="term" value="C:cell outer membrane"/>
    <property type="evidence" value="ECO:0007669"/>
    <property type="project" value="UniProtKB-SubCell"/>
</dbReference>
<comment type="subcellular location">
    <subcellularLocation>
        <location evidence="1 7">Cell outer membrane</location>
        <topology evidence="1 7">Multi-pass membrane protein</topology>
    </subcellularLocation>
</comment>
<dbReference type="Gene3D" id="2.170.130.10">
    <property type="entry name" value="TonB-dependent receptor, plug domain"/>
    <property type="match status" value="1"/>
</dbReference>
<dbReference type="PROSITE" id="PS52016">
    <property type="entry name" value="TONB_DEPENDENT_REC_3"/>
    <property type="match status" value="1"/>
</dbReference>
<dbReference type="SUPFAM" id="SSF49464">
    <property type="entry name" value="Carboxypeptidase regulatory domain-like"/>
    <property type="match status" value="1"/>
</dbReference>
<keyword evidence="11" id="KW-1185">Reference proteome</keyword>
<keyword evidence="5 7" id="KW-0472">Membrane</keyword>
<gene>
    <name evidence="10" type="ORF">CLV99_0450</name>
</gene>
<dbReference type="InterPro" id="IPR023996">
    <property type="entry name" value="TonB-dep_OMP_SusC/RagA"/>
</dbReference>
<evidence type="ECO:0000256" key="3">
    <source>
        <dbReference type="ARBA" id="ARBA00022452"/>
    </source>
</evidence>
<dbReference type="NCBIfam" id="TIGR04056">
    <property type="entry name" value="OMP_RagA_SusC"/>
    <property type="match status" value="1"/>
</dbReference>
<evidence type="ECO:0000256" key="1">
    <source>
        <dbReference type="ARBA" id="ARBA00004571"/>
    </source>
</evidence>
<comment type="similarity">
    <text evidence="7">Belongs to the TonB-dependent receptor family.</text>
</comment>
<keyword evidence="8" id="KW-1133">Transmembrane helix</keyword>
<sequence>MRHFFRGGRGMAVGQIERVNMLSRSKFPILGTGGTSLRDKDLSSCPVGQSNRLLRFAKNGTRRSDLYHIIIIFCVLFSGLSVTPVRAQESGGLNQTLLRGVVSSFQDGQAIEGASVIVDKKHTRTDREGQFTISVDKPTGVVIIKHIGYKEQSVAYENTSTFIKIHLQPSENTIEEVEVVSTGYQTIPKERATGSFVQIDNKLLNRKISTNLLDRLDGITSGLQFRSGLGGTERYNATFIQIHGRSTLRGNAQALIILDNFPYDGDISSINPNDIESITVLKDAAAASAWGARAGNGVIVITTKKGKLNSRTNVNAVANSTFGEKPNLFSAGTPQLSSSDYIEVEQFLFNKGAYNTRLKNGYQGFSPAVDIFWRTREKMISPADSLQLISALKDYDSRNDLLKYYYQNTLNQQYNVSLNGGGANNRFFASFGYDDNRAHIVNSHTKRYSANVNNDYSFFNQRMELSTNLALTSAKAGAGAQVGTLYPYDRFVDDNGQAMALTNASGLSPYFTDSFGDGQLLDWKYRPMDELDQGSTNTTDRISYRLNAALSYKITDYLKAAIRYGYERGSTDNDNYYNQDSFYARDMINRFAQKNNSTQQFDFVLPKGGIFRNNNEGFHTSNGRLQLDFNKKWINHELNAIAGTEIKDMQSHRNAAIYYGHDPVTLTNQNAAIDFTKTYNYSYGNGSARIDNGTTQYEAVDRFFSYFANASYTYLGRYTVSGSARRDESNLFGVKTNQKGVPLWSAGVLWTLSKEPFMEQLPLVNDLRLRATYGYTGNVNKSLSAYLTAQSNSGLINSYNQLFADIVNPPNPSLRWERVSNLNFGLEVRLLNNRLALTVDYWQKAGKDLIGPAAVAPQTGVTRFTGNTASTSSQGVDVQLRSVNLDGRLKWHTDVLFNTTKDKVTDYLLEMGTNYDIISIPTSNPLVGYPYWALFSFPYGGLNASGAPIGYLNGEQSVDYMGISNSMERTNLVYSGSKVPTAFGSVRNTFRHQALELSFNISYKYGYVFRRTSLDNSMLYGSGGTVSAVLTDYDQRWQQAGDELYTDVPALIYPANTFRTRIYTQSESLVESGANIRLEDIQLGYTFSRIQLSAYINNLGILWRKNNRNIDPDYPTSFPAMRTYAIGLKVSL</sequence>
<keyword evidence="6 7" id="KW-0998">Cell outer membrane</keyword>
<dbReference type="InterPro" id="IPR036942">
    <property type="entry name" value="Beta-barrel_TonB_sf"/>
</dbReference>
<dbReference type="EMBL" id="SNYV01000005">
    <property type="protein sequence ID" value="TDQ81075.1"/>
    <property type="molecule type" value="Genomic_DNA"/>
</dbReference>
<evidence type="ECO:0000256" key="7">
    <source>
        <dbReference type="PROSITE-ProRule" id="PRU01360"/>
    </source>
</evidence>
<dbReference type="InterPro" id="IPR012910">
    <property type="entry name" value="Plug_dom"/>
</dbReference>
<organism evidence="10 11">
    <name type="scientific">Sphingobacterium yanglingense</name>
    <dbReference type="NCBI Taxonomy" id="1437280"/>
    <lineage>
        <taxon>Bacteria</taxon>
        <taxon>Pseudomonadati</taxon>
        <taxon>Bacteroidota</taxon>
        <taxon>Sphingobacteriia</taxon>
        <taxon>Sphingobacteriales</taxon>
        <taxon>Sphingobacteriaceae</taxon>
        <taxon>Sphingobacterium</taxon>
    </lineage>
</organism>
<dbReference type="InterPro" id="IPR039426">
    <property type="entry name" value="TonB-dep_rcpt-like"/>
</dbReference>
<evidence type="ECO:0000256" key="6">
    <source>
        <dbReference type="ARBA" id="ARBA00023237"/>
    </source>
</evidence>
<evidence type="ECO:0000259" key="9">
    <source>
        <dbReference type="Pfam" id="PF07715"/>
    </source>
</evidence>
<evidence type="ECO:0000256" key="5">
    <source>
        <dbReference type="ARBA" id="ARBA00023136"/>
    </source>
</evidence>
<comment type="caution">
    <text evidence="10">The sequence shown here is derived from an EMBL/GenBank/DDBJ whole genome shotgun (WGS) entry which is preliminary data.</text>
</comment>
<evidence type="ECO:0000256" key="4">
    <source>
        <dbReference type="ARBA" id="ARBA00022692"/>
    </source>
</evidence>
<dbReference type="InterPro" id="IPR023997">
    <property type="entry name" value="TonB-dep_OMP_SusC/RagA_CS"/>
</dbReference>
<name>A0A4R6WPT8_9SPHI</name>
<dbReference type="Pfam" id="PF07715">
    <property type="entry name" value="Plug"/>
    <property type="match status" value="1"/>
</dbReference>
<dbReference type="RefSeq" id="WP_133582852.1">
    <property type="nucleotide sequence ID" value="NZ_SNYV01000005.1"/>
</dbReference>
<dbReference type="InterPro" id="IPR037066">
    <property type="entry name" value="Plug_dom_sf"/>
</dbReference>
<keyword evidence="4 7" id="KW-0812">Transmembrane</keyword>
<dbReference type="OrthoDB" id="9768177at2"/>
<dbReference type="Proteomes" id="UP000295292">
    <property type="component" value="Unassembled WGS sequence"/>
</dbReference>
<feature type="transmembrane region" description="Helical" evidence="8">
    <location>
        <begin position="66"/>
        <end position="85"/>
    </location>
</feature>
<evidence type="ECO:0000256" key="8">
    <source>
        <dbReference type="SAM" id="Phobius"/>
    </source>
</evidence>
<dbReference type="AlphaFoldDB" id="A0A4R6WPT8"/>
<dbReference type="SUPFAM" id="SSF56935">
    <property type="entry name" value="Porins"/>
    <property type="match status" value="1"/>
</dbReference>
<dbReference type="Gene3D" id="2.60.40.1120">
    <property type="entry name" value="Carboxypeptidase-like, regulatory domain"/>
    <property type="match status" value="1"/>
</dbReference>
<proteinExistence type="inferred from homology"/>
<dbReference type="NCBIfam" id="TIGR04057">
    <property type="entry name" value="SusC_RagA_signa"/>
    <property type="match status" value="1"/>
</dbReference>
<reference evidence="10 11" key="1">
    <citation type="submission" date="2019-03" db="EMBL/GenBank/DDBJ databases">
        <title>Genomic Encyclopedia of Archaeal and Bacterial Type Strains, Phase II (KMG-II): from individual species to whole genera.</title>
        <authorList>
            <person name="Goeker M."/>
        </authorList>
    </citation>
    <scope>NUCLEOTIDE SEQUENCE [LARGE SCALE GENOMIC DNA]</scope>
    <source>
        <strain evidence="10 11">DSM 28353</strain>
    </source>
</reference>
<evidence type="ECO:0000256" key="2">
    <source>
        <dbReference type="ARBA" id="ARBA00022448"/>
    </source>
</evidence>
<evidence type="ECO:0000313" key="10">
    <source>
        <dbReference type="EMBL" id="TDQ81075.1"/>
    </source>
</evidence>
<dbReference type="InterPro" id="IPR008969">
    <property type="entry name" value="CarboxyPept-like_regulatory"/>
</dbReference>
<dbReference type="Pfam" id="PF13715">
    <property type="entry name" value="CarbopepD_reg_2"/>
    <property type="match status" value="1"/>
</dbReference>
<keyword evidence="3 7" id="KW-1134">Transmembrane beta strand</keyword>
<feature type="domain" description="TonB-dependent receptor plug" evidence="9">
    <location>
        <begin position="189"/>
        <end position="298"/>
    </location>
</feature>
<accession>A0A4R6WPT8</accession>